<dbReference type="Gene3D" id="1.10.150.490">
    <property type="entry name" value="Retroviral GAG p10 protein"/>
    <property type="match status" value="1"/>
</dbReference>
<dbReference type="Proteomes" id="UP000694564">
    <property type="component" value="Chromosome 7"/>
</dbReference>
<evidence type="ECO:0000313" key="2">
    <source>
        <dbReference type="Proteomes" id="UP000694564"/>
    </source>
</evidence>
<organism evidence="1 2">
    <name type="scientific">Sciurus vulgaris</name>
    <name type="common">Eurasian red squirrel</name>
    <dbReference type="NCBI Taxonomy" id="55149"/>
    <lineage>
        <taxon>Eukaryota</taxon>
        <taxon>Metazoa</taxon>
        <taxon>Chordata</taxon>
        <taxon>Craniata</taxon>
        <taxon>Vertebrata</taxon>
        <taxon>Euteleostomi</taxon>
        <taxon>Mammalia</taxon>
        <taxon>Eutheria</taxon>
        <taxon>Euarchontoglires</taxon>
        <taxon>Glires</taxon>
        <taxon>Rodentia</taxon>
        <taxon>Sciuromorpha</taxon>
        <taxon>Sciuridae</taxon>
        <taxon>Sciurinae</taxon>
        <taxon>Sciurini</taxon>
        <taxon>Sciurus</taxon>
    </lineage>
</organism>
<dbReference type="InterPro" id="IPR038124">
    <property type="entry name" value="B_retro_matrix_sf"/>
</dbReference>
<dbReference type="GeneTree" id="ENSGT00960000191876"/>
<accession>A0A8D2CVD7</accession>
<dbReference type="Ensembl" id="ENSSVLT00005017158.1">
    <property type="protein sequence ID" value="ENSSVLP00005015451.1"/>
    <property type="gene ID" value="ENSSVLG00005012407.1"/>
</dbReference>
<dbReference type="OrthoDB" id="9634246at2759"/>
<proteinExistence type="predicted"/>
<evidence type="ECO:0000313" key="1">
    <source>
        <dbReference type="Ensembl" id="ENSSVLP00005015451.1"/>
    </source>
</evidence>
<reference evidence="1" key="1">
    <citation type="submission" date="2025-08" db="UniProtKB">
        <authorList>
            <consortium name="Ensembl"/>
        </authorList>
    </citation>
    <scope>IDENTIFICATION</scope>
</reference>
<dbReference type="AlphaFoldDB" id="A0A8D2CVD7"/>
<sequence>MPLCFFFFFFALFFLYSLLCSLNMGNLLSTQKMPQLSALQILLSQRVLKVKTSDLDKFWDKTIILAPWINPENIWDPQIWMWVLLLAQKREVHDGHSPLPFFLFS</sequence>
<dbReference type="InterPro" id="IPR010999">
    <property type="entry name" value="Retrovr_matrix"/>
</dbReference>
<keyword evidence="2" id="KW-1185">Reference proteome</keyword>
<name>A0A8D2CVD7_SCIVU</name>
<protein>
    <submittedName>
        <fullName evidence="1">Uncharacterized protein</fullName>
    </submittedName>
</protein>
<dbReference type="SUPFAM" id="SSF47836">
    <property type="entry name" value="Retroviral matrix proteins"/>
    <property type="match status" value="1"/>
</dbReference>
<reference evidence="1" key="2">
    <citation type="submission" date="2025-09" db="UniProtKB">
        <authorList>
            <consortium name="Ensembl"/>
        </authorList>
    </citation>
    <scope>IDENTIFICATION</scope>
</reference>